<keyword evidence="1" id="KW-0472">Membrane</keyword>
<evidence type="ECO:0000256" key="1">
    <source>
        <dbReference type="SAM" id="Phobius"/>
    </source>
</evidence>
<feature type="transmembrane region" description="Helical" evidence="1">
    <location>
        <begin position="22"/>
        <end position="43"/>
    </location>
</feature>
<dbReference type="STRING" id="1747903.ASR47_10238"/>
<reference evidence="2 3" key="1">
    <citation type="submission" date="2016-04" db="EMBL/GenBank/DDBJ databases">
        <title>Draft genome sequence of Janthinobacterium psychrotolerans sp. nov., isolated from freshwater sediments in Denmark.</title>
        <authorList>
            <person name="Gong X."/>
            <person name="Skrivergaard S."/>
            <person name="Korsgaard B.S."/>
            <person name="Schreiber L."/>
            <person name="Marshall I.P."/>
            <person name="Finster K."/>
            <person name="Schramm A."/>
        </authorList>
    </citation>
    <scope>NUCLEOTIDE SEQUENCE [LARGE SCALE GENOMIC DNA]</scope>
    <source>
        <strain evidence="2 3">S3-2</strain>
    </source>
</reference>
<dbReference type="RefSeq" id="WP_171898883.1">
    <property type="nucleotide sequence ID" value="NZ_LOCQ01000040.1"/>
</dbReference>
<dbReference type="Proteomes" id="UP000092713">
    <property type="component" value="Unassembled WGS sequence"/>
</dbReference>
<proteinExistence type="predicted"/>
<comment type="caution">
    <text evidence="2">The sequence shown here is derived from an EMBL/GenBank/DDBJ whole genome shotgun (WGS) entry which is preliminary data.</text>
</comment>
<sequence length="49" mass="5187">MKILVTLFETLAAINDPATQMFITLLVVLGVVGLALYVAVLAIKRGGTQ</sequence>
<evidence type="ECO:0000313" key="2">
    <source>
        <dbReference type="EMBL" id="OBV41038.1"/>
    </source>
</evidence>
<keyword evidence="1" id="KW-1133">Transmembrane helix</keyword>
<keyword evidence="3" id="KW-1185">Reference proteome</keyword>
<dbReference type="AlphaFoldDB" id="A0A1A7C9P8"/>
<dbReference type="EMBL" id="LOCQ01000040">
    <property type="protein sequence ID" value="OBV41038.1"/>
    <property type="molecule type" value="Genomic_DNA"/>
</dbReference>
<keyword evidence="1" id="KW-0812">Transmembrane</keyword>
<protein>
    <submittedName>
        <fullName evidence="2">Uncharacterized protein</fullName>
    </submittedName>
</protein>
<gene>
    <name evidence="2" type="ORF">ASR47_10238</name>
</gene>
<evidence type="ECO:0000313" key="3">
    <source>
        <dbReference type="Proteomes" id="UP000092713"/>
    </source>
</evidence>
<name>A0A1A7C9P8_9BURK</name>
<organism evidence="2 3">
    <name type="scientific">Janthinobacterium psychrotolerans</name>
    <dbReference type="NCBI Taxonomy" id="1747903"/>
    <lineage>
        <taxon>Bacteria</taxon>
        <taxon>Pseudomonadati</taxon>
        <taxon>Pseudomonadota</taxon>
        <taxon>Betaproteobacteria</taxon>
        <taxon>Burkholderiales</taxon>
        <taxon>Oxalobacteraceae</taxon>
        <taxon>Janthinobacterium</taxon>
    </lineage>
</organism>
<accession>A0A1A7C9P8</accession>